<dbReference type="GO" id="GO:0016787">
    <property type="term" value="F:hydrolase activity"/>
    <property type="evidence" value="ECO:0007669"/>
    <property type="project" value="UniProtKB-KW"/>
</dbReference>
<evidence type="ECO:0000313" key="5">
    <source>
        <dbReference type="Proteomes" id="UP001165080"/>
    </source>
</evidence>
<comment type="caution">
    <text evidence="4">The sequence shown here is derived from an EMBL/GenBank/DDBJ whole genome shotgun (WGS) entry which is preliminary data.</text>
</comment>
<gene>
    <name evidence="4" type="primary">PLESTMB000037</name>
    <name evidence="4" type="ORF">PLESTB_000074800</name>
</gene>
<name>A0A9W6BAK2_9CHLO</name>
<evidence type="ECO:0000256" key="2">
    <source>
        <dbReference type="ARBA" id="ARBA00022801"/>
    </source>
</evidence>
<keyword evidence="5" id="KW-1185">Reference proteome</keyword>
<feature type="compositionally biased region" description="Low complexity" evidence="3">
    <location>
        <begin position="23"/>
        <end position="33"/>
    </location>
</feature>
<evidence type="ECO:0000313" key="4">
    <source>
        <dbReference type="EMBL" id="GLC48245.1"/>
    </source>
</evidence>
<dbReference type="PANTHER" id="PTHR43037:SF5">
    <property type="entry name" value="FERULOYL ESTERASE"/>
    <property type="match status" value="1"/>
</dbReference>
<keyword evidence="2" id="KW-0378">Hydrolase</keyword>
<dbReference type="Proteomes" id="UP001165080">
    <property type="component" value="Unassembled WGS sequence"/>
</dbReference>
<evidence type="ECO:0008006" key="6">
    <source>
        <dbReference type="Google" id="ProtNLM"/>
    </source>
</evidence>
<proteinExistence type="predicted"/>
<dbReference type="InterPro" id="IPR029058">
    <property type="entry name" value="AB_hydrolase_fold"/>
</dbReference>
<keyword evidence="1" id="KW-0732">Signal</keyword>
<accession>A0A9W6BAK2</accession>
<protein>
    <recommendedName>
        <fullName evidence="6">Phospholipase</fullName>
    </recommendedName>
</protein>
<dbReference type="InterPro" id="IPR050955">
    <property type="entry name" value="Plant_Biomass_Hydrol_Est"/>
</dbReference>
<reference evidence="4 5" key="1">
    <citation type="journal article" date="2023" name="Commun. Biol.">
        <title>Reorganization of the ancestral sex-determining regions during the evolution of trioecy in Pleodorina starrii.</title>
        <authorList>
            <person name="Takahashi K."/>
            <person name="Suzuki S."/>
            <person name="Kawai-Toyooka H."/>
            <person name="Yamamoto K."/>
            <person name="Hamaji T."/>
            <person name="Ootsuki R."/>
            <person name="Yamaguchi H."/>
            <person name="Kawachi M."/>
            <person name="Higashiyama T."/>
            <person name="Nozaki H."/>
        </authorList>
    </citation>
    <scope>NUCLEOTIDE SEQUENCE [LARGE SCALE GENOMIC DNA]</scope>
    <source>
        <strain evidence="4 5">NIES-4479</strain>
    </source>
</reference>
<evidence type="ECO:0000256" key="1">
    <source>
        <dbReference type="ARBA" id="ARBA00022729"/>
    </source>
</evidence>
<evidence type="ECO:0000256" key="3">
    <source>
        <dbReference type="SAM" id="MobiDB-lite"/>
    </source>
</evidence>
<feature type="region of interest" description="Disordered" evidence="3">
    <location>
        <begin position="9"/>
        <end position="37"/>
    </location>
</feature>
<sequence length="250" mass="25833">MRLLEAALRDTAPAVDNLPRPRSPGGSSAGAGAEADLIGKPQPLGVATAAAAAAALPPPQRAAASKRDGFFYVPPSYDPFRPSPLVVMLHGAGGRASPSDTFLTFGGLRNLDASRCILVVPESRGGTWDVIRGGFGPDVTHIDRALAKVFAAFAVEPRRVALAGFSDGASYALSLGLPNADVFSHLIAFSPGFMAPPPAASASAAVYGSAGGRPRVYVSHGDGDRMLPVRCSRGIVPRLQAMGCEVMYHE</sequence>
<dbReference type="PANTHER" id="PTHR43037">
    <property type="entry name" value="UNNAMED PRODUCT-RELATED"/>
    <property type="match status" value="1"/>
</dbReference>
<dbReference type="Gene3D" id="3.40.50.1820">
    <property type="entry name" value="alpha/beta hydrolase"/>
    <property type="match status" value="1"/>
</dbReference>
<organism evidence="4 5">
    <name type="scientific">Pleodorina starrii</name>
    <dbReference type="NCBI Taxonomy" id="330485"/>
    <lineage>
        <taxon>Eukaryota</taxon>
        <taxon>Viridiplantae</taxon>
        <taxon>Chlorophyta</taxon>
        <taxon>core chlorophytes</taxon>
        <taxon>Chlorophyceae</taxon>
        <taxon>CS clade</taxon>
        <taxon>Chlamydomonadales</taxon>
        <taxon>Volvocaceae</taxon>
        <taxon>Pleodorina</taxon>
    </lineage>
</organism>
<dbReference type="AlphaFoldDB" id="A0A9W6BAK2"/>
<dbReference type="EMBL" id="BRXU01000001">
    <property type="protein sequence ID" value="GLC48245.1"/>
    <property type="molecule type" value="Genomic_DNA"/>
</dbReference>
<dbReference type="SUPFAM" id="SSF53474">
    <property type="entry name" value="alpha/beta-Hydrolases"/>
    <property type="match status" value="1"/>
</dbReference>